<dbReference type="PANTHER" id="PTHR24346">
    <property type="entry name" value="MAP/MICROTUBULE AFFINITY-REGULATING KINASE"/>
    <property type="match status" value="1"/>
</dbReference>
<dbReference type="Proteomes" id="UP001329430">
    <property type="component" value="Chromosome 2"/>
</dbReference>
<keyword evidence="9" id="KW-1185">Reference proteome</keyword>
<dbReference type="PANTHER" id="PTHR24346:SF82">
    <property type="entry name" value="KP78A-RELATED"/>
    <property type="match status" value="1"/>
</dbReference>
<evidence type="ECO:0000256" key="5">
    <source>
        <dbReference type="ARBA" id="ARBA00022840"/>
    </source>
</evidence>
<feature type="region of interest" description="Disordered" evidence="6">
    <location>
        <begin position="368"/>
        <end position="427"/>
    </location>
</feature>
<feature type="compositionally biased region" description="Polar residues" evidence="6">
    <location>
        <begin position="584"/>
        <end position="593"/>
    </location>
</feature>
<feature type="compositionally biased region" description="Polar residues" evidence="6">
    <location>
        <begin position="472"/>
        <end position="502"/>
    </location>
</feature>
<keyword evidence="2" id="KW-0808">Transferase</keyword>
<evidence type="ECO:0000256" key="4">
    <source>
        <dbReference type="ARBA" id="ARBA00022777"/>
    </source>
</evidence>
<dbReference type="Gene3D" id="1.10.510.10">
    <property type="entry name" value="Transferase(Phosphotransferase) domain 1"/>
    <property type="match status" value="1"/>
</dbReference>
<dbReference type="SMART" id="SM00220">
    <property type="entry name" value="S_TKc"/>
    <property type="match status" value="1"/>
</dbReference>
<dbReference type="PROSITE" id="PS50011">
    <property type="entry name" value="PROTEIN_KINASE_DOM"/>
    <property type="match status" value="1"/>
</dbReference>
<proteinExistence type="predicted"/>
<dbReference type="Pfam" id="PF00069">
    <property type="entry name" value="Pkinase"/>
    <property type="match status" value="1"/>
</dbReference>
<dbReference type="InterPro" id="IPR011009">
    <property type="entry name" value="Kinase-like_dom_sf"/>
</dbReference>
<accession>A0AAN7ZNY4</accession>
<keyword evidence="3" id="KW-0547">Nucleotide-binding</keyword>
<keyword evidence="4" id="KW-0418">Kinase</keyword>
<dbReference type="GO" id="GO:0005737">
    <property type="term" value="C:cytoplasm"/>
    <property type="evidence" value="ECO:0007669"/>
    <property type="project" value="TreeGrafter"/>
</dbReference>
<dbReference type="GO" id="GO:0005524">
    <property type="term" value="F:ATP binding"/>
    <property type="evidence" value="ECO:0007669"/>
    <property type="project" value="UniProtKB-KW"/>
</dbReference>
<dbReference type="InterPro" id="IPR000719">
    <property type="entry name" value="Prot_kinase_dom"/>
</dbReference>
<feature type="region of interest" description="Disordered" evidence="6">
    <location>
        <begin position="542"/>
        <end position="593"/>
    </location>
</feature>
<dbReference type="SUPFAM" id="SSF56112">
    <property type="entry name" value="Protein kinase-like (PK-like)"/>
    <property type="match status" value="1"/>
</dbReference>
<dbReference type="GO" id="GO:0004674">
    <property type="term" value="F:protein serine/threonine kinase activity"/>
    <property type="evidence" value="ECO:0007669"/>
    <property type="project" value="UniProtKB-KW"/>
</dbReference>
<evidence type="ECO:0000259" key="7">
    <source>
        <dbReference type="PROSITE" id="PS50011"/>
    </source>
</evidence>
<protein>
    <recommendedName>
        <fullName evidence="7">Protein kinase domain-containing protein</fullName>
    </recommendedName>
</protein>
<evidence type="ECO:0000256" key="6">
    <source>
        <dbReference type="SAM" id="MobiDB-lite"/>
    </source>
</evidence>
<evidence type="ECO:0000313" key="9">
    <source>
        <dbReference type="Proteomes" id="UP001329430"/>
    </source>
</evidence>
<evidence type="ECO:0000256" key="3">
    <source>
        <dbReference type="ARBA" id="ARBA00022741"/>
    </source>
</evidence>
<keyword evidence="5" id="KW-0067">ATP-binding</keyword>
<comment type="caution">
    <text evidence="8">The sequence shown here is derived from an EMBL/GenBank/DDBJ whole genome shotgun (WGS) entry which is preliminary data.</text>
</comment>
<dbReference type="AlphaFoldDB" id="A0AAN7ZNY4"/>
<feature type="compositionally biased region" description="Polar residues" evidence="6">
    <location>
        <begin position="552"/>
        <end position="576"/>
    </location>
</feature>
<keyword evidence="1" id="KW-0723">Serine/threonine-protein kinase</keyword>
<dbReference type="GO" id="GO:0035556">
    <property type="term" value="P:intracellular signal transduction"/>
    <property type="evidence" value="ECO:0007669"/>
    <property type="project" value="TreeGrafter"/>
</dbReference>
<reference evidence="8 9" key="1">
    <citation type="journal article" date="2024" name="Insects">
        <title>An Improved Chromosome-Level Genome Assembly of the Firefly Pyrocoelia pectoralis.</title>
        <authorList>
            <person name="Fu X."/>
            <person name="Meyer-Rochow V.B."/>
            <person name="Ballantyne L."/>
            <person name="Zhu X."/>
        </authorList>
    </citation>
    <scope>NUCLEOTIDE SEQUENCE [LARGE SCALE GENOMIC DNA]</scope>
    <source>
        <strain evidence="8">XCY_ONT2</strain>
    </source>
</reference>
<dbReference type="InterPro" id="IPR008271">
    <property type="entry name" value="Ser/Thr_kinase_AS"/>
</dbReference>
<dbReference type="FunFam" id="1.10.510.10:FF:000571">
    <property type="entry name" value="Maternal embryonic leucine zipper kinase"/>
    <property type="match status" value="1"/>
</dbReference>
<feature type="compositionally biased region" description="Polar residues" evidence="6">
    <location>
        <begin position="410"/>
        <end position="419"/>
    </location>
</feature>
<gene>
    <name evidence="8" type="ORF">RI129_003779</name>
</gene>
<organism evidence="8 9">
    <name type="scientific">Pyrocoelia pectoralis</name>
    <dbReference type="NCBI Taxonomy" id="417401"/>
    <lineage>
        <taxon>Eukaryota</taxon>
        <taxon>Metazoa</taxon>
        <taxon>Ecdysozoa</taxon>
        <taxon>Arthropoda</taxon>
        <taxon>Hexapoda</taxon>
        <taxon>Insecta</taxon>
        <taxon>Pterygota</taxon>
        <taxon>Neoptera</taxon>
        <taxon>Endopterygota</taxon>
        <taxon>Coleoptera</taxon>
        <taxon>Polyphaga</taxon>
        <taxon>Elateriformia</taxon>
        <taxon>Elateroidea</taxon>
        <taxon>Lampyridae</taxon>
        <taxon>Lampyrinae</taxon>
        <taxon>Pyrocoelia</taxon>
    </lineage>
</organism>
<evidence type="ECO:0000313" key="8">
    <source>
        <dbReference type="EMBL" id="KAK5648887.1"/>
    </source>
</evidence>
<name>A0AAN7ZNY4_9COLE</name>
<sequence>MATSIIFGFYVKSQFLFIPYQYLQFMVAVKIIDIAKIKEEYILKNLHREARIMAQLRHPCIVSLFQTMQNDNIYYLVTELIGGGDLCTFIKSQKHGKLDERNTRVYARQLISALAHMHNLGIVHRDLKMENVMMNSIRTQIKIVDFGLSNTYHTNSPLHTHCGSPEYAAPELFVPSKCYGPEVDLWSLGVILFGMVAGQLPFIAVHEDNVTSQERRKKLLLQINKGYCNVQRKILSLVSAEFRSLVSRMLVADALKRISLQEILTHAWVTDKGRKAVVVNPFEPLDDEWSTSACPRSVMKKVSNILQMEWRTVKYAVNVEPYGDIAATYNILVHKLHLDRLDGDGITKTFLPPLYGCGSSIVHDTTHVKTGEKNNAKKRTERVKSPSVHKLQRVSRENSPRNAFSPPLPSQQRPQTSIGGYNLRKNKGTPCIEQRQMLTADARNRMEMESDLKYTMRHWFCLTERVQKITPQNLLNPTSNTQRASPNSANKKNVTCSPLSHSSSKDDDVHAVGSKGNSKVMKKISNQENRDFTYGRNNLQMDNVTPIRGRNKSSTRPSGKRSVSTSITTKQGSSNGHIKRSKTKFTFGQSKNSTNSKSACCNIKTCTKRRTVPV</sequence>
<feature type="domain" description="Protein kinase" evidence="7">
    <location>
        <begin position="1"/>
        <end position="269"/>
    </location>
</feature>
<feature type="region of interest" description="Disordered" evidence="6">
    <location>
        <begin position="472"/>
        <end position="519"/>
    </location>
</feature>
<evidence type="ECO:0000256" key="2">
    <source>
        <dbReference type="ARBA" id="ARBA00022679"/>
    </source>
</evidence>
<evidence type="ECO:0000256" key="1">
    <source>
        <dbReference type="ARBA" id="ARBA00022527"/>
    </source>
</evidence>
<dbReference type="PROSITE" id="PS00108">
    <property type="entry name" value="PROTEIN_KINASE_ST"/>
    <property type="match status" value="1"/>
</dbReference>
<dbReference type="EMBL" id="JAVRBK010000002">
    <property type="protein sequence ID" value="KAK5648887.1"/>
    <property type="molecule type" value="Genomic_DNA"/>
</dbReference>